<proteinExistence type="predicted"/>
<dbReference type="Proteomes" id="UP001607302">
    <property type="component" value="Unassembled WGS sequence"/>
</dbReference>
<organism evidence="1 2">
    <name type="scientific">Vespula squamosa</name>
    <name type="common">Southern yellow jacket</name>
    <name type="synonym">Wasp</name>
    <dbReference type="NCBI Taxonomy" id="30214"/>
    <lineage>
        <taxon>Eukaryota</taxon>
        <taxon>Metazoa</taxon>
        <taxon>Ecdysozoa</taxon>
        <taxon>Arthropoda</taxon>
        <taxon>Hexapoda</taxon>
        <taxon>Insecta</taxon>
        <taxon>Pterygota</taxon>
        <taxon>Neoptera</taxon>
        <taxon>Endopterygota</taxon>
        <taxon>Hymenoptera</taxon>
        <taxon>Apocrita</taxon>
        <taxon>Aculeata</taxon>
        <taxon>Vespoidea</taxon>
        <taxon>Vespidae</taxon>
        <taxon>Vespinae</taxon>
        <taxon>Vespula</taxon>
    </lineage>
</organism>
<name>A0ABD2BZM2_VESSQ</name>
<gene>
    <name evidence="1" type="ORF">V1478_001759</name>
</gene>
<dbReference type="AlphaFoldDB" id="A0ABD2BZM2"/>
<dbReference type="EMBL" id="JAUDFV010000027">
    <property type="protein sequence ID" value="KAL2737673.1"/>
    <property type="molecule type" value="Genomic_DNA"/>
</dbReference>
<evidence type="ECO:0000313" key="2">
    <source>
        <dbReference type="Proteomes" id="UP001607302"/>
    </source>
</evidence>
<evidence type="ECO:0000313" key="1">
    <source>
        <dbReference type="EMBL" id="KAL2737673.1"/>
    </source>
</evidence>
<comment type="caution">
    <text evidence="1">The sequence shown here is derived from an EMBL/GenBank/DDBJ whole genome shotgun (WGS) entry which is preliminary data.</text>
</comment>
<accession>A0ABD2BZM2</accession>
<keyword evidence="2" id="KW-1185">Reference proteome</keyword>
<protein>
    <submittedName>
        <fullName evidence="1">Uncharacterized protein</fullName>
    </submittedName>
</protein>
<reference evidence="1 2" key="1">
    <citation type="journal article" date="2024" name="Ann. Entomol. Soc. Am.">
        <title>Genomic analyses of the southern and eastern yellowjacket wasps (Hymenoptera: Vespidae) reveal evolutionary signatures of social life.</title>
        <authorList>
            <person name="Catto M.A."/>
            <person name="Caine P.B."/>
            <person name="Orr S.E."/>
            <person name="Hunt B.G."/>
            <person name="Goodisman M.A.D."/>
        </authorList>
    </citation>
    <scope>NUCLEOTIDE SEQUENCE [LARGE SCALE GENOMIC DNA]</scope>
    <source>
        <strain evidence="1">233</strain>
        <tissue evidence="1">Head and thorax</tissue>
    </source>
</reference>
<sequence length="63" mass="7283">MYFSGNNRIEFIESLVAGDWSALRNDGSYSLKPEWLVDVLVADDWLTMRNGPYVWSARKFPVV</sequence>